<sequence length="241" mass="25673">MLKVTLISVTGRSYELTGVQGSSPVLAPEDALRGLVCKTDRSDISWPGRAGVVPGRLRLGSLQAEIPFFLSADSGTEMEEIYREFRQGWSLHQPSVFVIDADRPGGPWFFPVVLDRPLPGTGVNPRARTSMTLSVPVFCKQGVATSGVMTGEDNVTVTNFGDVIVYPKITNSGQGGQAVGPSGAAFRIPPASQAPLIDLDPGKLRIDGIFPEGVMPGKTGTWKLPPGCTLEWVIGVVDPWA</sequence>
<dbReference type="RefSeq" id="WP_029974447.1">
    <property type="nucleotide sequence ID" value="NZ_CP011913.1"/>
</dbReference>
<proteinExistence type="predicted"/>
<organism evidence="1 2">
    <name type="scientific">Corynebacterium ulcerans FRC58</name>
    <dbReference type="NCBI Taxonomy" id="1408268"/>
    <lineage>
        <taxon>Bacteria</taxon>
        <taxon>Bacillati</taxon>
        <taxon>Actinomycetota</taxon>
        <taxon>Actinomycetes</taxon>
        <taxon>Mycobacteriales</taxon>
        <taxon>Corynebacteriaceae</taxon>
        <taxon>Corynebacterium</taxon>
    </lineage>
</organism>
<dbReference type="Proteomes" id="UP000036185">
    <property type="component" value="Chromosome"/>
</dbReference>
<gene>
    <name evidence="1" type="ORF">CulFRC58_1663</name>
</gene>
<protein>
    <submittedName>
        <fullName evidence="1">Phage tail protein</fullName>
    </submittedName>
</protein>
<name>A0ABM5U209_CORUL</name>
<evidence type="ECO:0000313" key="1">
    <source>
        <dbReference type="EMBL" id="AKN77517.1"/>
    </source>
</evidence>
<dbReference type="EMBL" id="CP011913">
    <property type="protein sequence ID" value="AKN77517.1"/>
    <property type="molecule type" value="Genomic_DNA"/>
</dbReference>
<keyword evidence="2" id="KW-1185">Reference proteome</keyword>
<reference evidence="1 2" key="1">
    <citation type="journal article" date="2014" name="Int. J. Syst. Evol. Microbiol.">
        <title>Draft Genome Sequence of Corynebacterium ulcerans FRC58, Isolated from the Bronchitic Aspiration of a Patient in France.</title>
        <authorList>
            <person name="Silva Ado S."/>
            <person name="Barauna R.A."/>
            <person name="de Sa P.C."/>
            <person name="das Gracas D.A."/>
            <person name="Carneiro A.R."/>
            <person name="Thouvenin M."/>
            <person name="Azevedo V."/>
            <person name="Badell E."/>
            <person name="Guiso N."/>
            <person name="da Silva A.L."/>
            <person name="Ramos R.T."/>
        </authorList>
    </citation>
    <scope>NUCLEOTIDE SEQUENCE [LARGE SCALE GENOMIC DNA]</scope>
    <source>
        <strain evidence="1 2">FRC58</strain>
    </source>
</reference>
<accession>A0ABM5U209</accession>
<evidence type="ECO:0000313" key="2">
    <source>
        <dbReference type="Proteomes" id="UP000036185"/>
    </source>
</evidence>